<organism evidence="1 2">
    <name type="scientific">Coniosporium uncinatum</name>
    <dbReference type="NCBI Taxonomy" id="93489"/>
    <lineage>
        <taxon>Eukaryota</taxon>
        <taxon>Fungi</taxon>
        <taxon>Dikarya</taxon>
        <taxon>Ascomycota</taxon>
        <taxon>Pezizomycotina</taxon>
        <taxon>Dothideomycetes</taxon>
        <taxon>Dothideomycetes incertae sedis</taxon>
        <taxon>Coniosporium</taxon>
    </lineage>
</organism>
<reference evidence="1" key="1">
    <citation type="submission" date="2024-09" db="EMBL/GenBank/DDBJ databases">
        <title>Black Yeasts Isolated from many extreme environments.</title>
        <authorList>
            <person name="Coleine C."/>
            <person name="Stajich J.E."/>
            <person name="Selbmann L."/>
        </authorList>
    </citation>
    <scope>NUCLEOTIDE SEQUENCE</scope>
    <source>
        <strain evidence="1">CCFEE 5737</strain>
    </source>
</reference>
<feature type="non-terminal residue" evidence="1">
    <location>
        <position position="129"/>
    </location>
</feature>
<dbReference type="EMBL" id="JAWDJW010000330">
    <property type="protein sequence ID" value="KAK3080970.1"/>
    <property type="molecule type" value="Genomic_DNA"/>
</dbReference>
<proteinExistence type="predicted"/>
<comment type="caution">
    <text evidence="1">The sequence shown here is derived from an EMBL/GenBank/DDBJ whole genome shotgun (WGS) entry which is preliminary data.</text>
</comment>
<protein>
    <submittedName>
        <fullName evidence="1">Uncharacterized protein</fullName>
    </submittedName>
</protein>
<sequence length="129" mass="13584">TVSSGPKLCNASVYAMSPSQSAGSDTNLHHTAIHVGGTRSSLNLRQPASTKLNAGPGDEQPWDPNSREGDDQPWDPNAGPVTHVHNTNTSINGWAMNHWHGQNASEEPWSGIVMAVDAGAGESVGYKSK</sequence>
<gene>
    <name evidence="1" type="ORF">LTS18_011416</name>
</gene>
<evidence type="ECO:0000313" key="1">
    <source>
        <dbReference type="EMBL" id="KAK3080970.1"/>
    </source>
</evidence>
<keyword evidence="2" id="KW-1185">Reference proteome</keyword>
<dbReference type="Proteomes" id="UP001186974">
    <property type="component" value="Unassembled WGS sequence"/>
</dbReference>
<evidence type="ECO:0000313" key="2">
    <source>
        <dbReference type="Proteomes" id="UP001186974"/>
    </source>
</evidence>
<name>A0ACC3DW59_9PEZI</name>
<feature type="non-terminal residue" evidence="1">
    <location>
        <position position="1"/>
    </location>
</feature>
<accession>A0ACC3DW59</accession>